<dbReference type="InterPro" id="IPR006311">
    <property type="entry name" value="TAT_signal"/>
</dbReference>
<name>R7ZQR7_9BACT</name>
<feature type="domain" description="Gfo/Idh/MocA-like oxidoreductase N-terminal" evidence="1">
    <location>
        <begin position="45"/>
        <end position="169"/>
    </location>
</feature>
<dbReference type="STRING" id="1232681.ADIS_2848"/>
<evidence type="ECO:0000259" key="2">
    <source>
        <dbReference type="Pfam" id="PF19051"/>
    </source>
</evidence>
<dbReference type="InterPro" id="IPR050463">
    <property type="entry name" value="Gfo/Idh/MocA_oxidrdct_glycsds"/>
</dbReference>
<dbReference type="PATRIC" id="fig|1288963.3.peg.2835"/>
<feature type="domain" description="Gfo/Idh/MocA-like oxidoreductase bacterial type C-terminal" evidence="2">
    <location>
        <begin position="207"/>
        <end position="322"/>
    </location>
</feature>
<dbReference type="InterPro" id="IPR036291">
    <property type="entry name" value="NAD(P)-bd_dom_sf"/>
</dbReference>
<evidence type="ECO:0000313" key="4">
    <source>
        <dbReference type="Proteomes" id="UP000013909"/>
    </source>
</evidence>
<evidence type="ECO:0000259" key="1">
    <source>
        <dbReference type="Pfam" id="PF01408"/>
    </source>
</evidence>
<dbReference type="InterPro" id="IPR000683">
    <property type="entry name" value="Gfo/Idh/MocA-like_OxRdtase_N"/>
</dbReference>
<keyword evidence="3" id="KW-0560">Oxidoreductase</keyword>
<comment type="caution">
    <text evidence="3">The sequence shown here is derived from an EMBL/GenBank/DDBJ whole genome shotgun (WGS) entry which is preliminary data.</text>
</comment>
<dbReference type="PROSITE" id="PS51318">
    <property type="entry name" value="TAT"/>
    <property type="match status" value="1"/>
</dbReference>
<dbReference type="Pfam" id="PF01408">
    <property type="entry name" value="GFO_IDH_MocA"/>
    <property type="match status" value="1"/>
</dbReference>
<accession>R7ZQR7</accession>
<dbReference type="SUPFAM" id="SSF51735">
    <property type="entry name" value="NAD(P)-binding Rossmann-fold domains"/>
    <property type="match status" value="1"/>
</dbReference>
<dbReference type="EMBL" id="AQHR01000085">
    <property type="protein sequence ID" value="EON76398.1"/>
    <property type="molecule type" value="Genomic_DNA"/>
</dbReference>
<keyword evidence="4" id="KW-1185">Reference proteome</keyword>
<reference evidence="3 4" key="1">
    <citation type="submission" date="2013-02" db="EMBL/GenBank/DDBJ databases">
        <title>A novel strain isolated from Lonar lake, Maharashtra, India.</title>
        <authorList>
            <person name="Singh A."/>
        </authorList>
    </citation>
    <scope>NUCLEOTIDE SEQUENCE [LARGE SCALE GENOMIC DNA]</scope>
    <source>
        <strain evidence="3 4">AK24</strain>
    </source>
</reference>
<dbReference type="Proteomes" id="UP000013909">
    <property type="component" value="Unassembled WGS sequence"/>
</dbReference>
<dbReference type="EC" id="1.1.1.18" evidence="3"/>
<dbReference type="AlphaFoldDB" id="R7ZQR7"/>
<dbReference type="Gene3D" id="3.40.50.720">
    <property type="entry name" value="NAD(P)-binding Rossmann-like Domain"/>
    <property type="match status" value="1"/>
</dbReference>
<gene>
    <name evidence="3" type="ORF">ADIS_2848</name>
</gene>
<dbReference type="Pfam" id="PF19051">
    <property type="entry name" value="GFO_IDH_MocA_C2"/>
    <property type="match status" value="1"/>
</dbReference>
<organism evidence="3 4">
    <name type="scientific">Lunatimonas lonarensis</name>
    <dbReference type="NCBI Taxonomy" id="1232681"/>
    <lineage>
        <taxon>Bacteria</taxon>
        <taxon>Pseudomonadati</taxon>
        <taxon>Bacteroidota</taxon>
        <taxon>Cytophagia</taxon>
        <taxon>Cytophagales</taxon>
        <taxon>Cyclobacteriaceae</taxon>
    </lineage>
</organism>
<dbReference type="InterPro" id="IPR043906">
    <property type="entry name" value="Gfo/Idh/MocA_OxRdtase_bact_C"/>
</dbReference>
<dbReference type="RefSeq" id="WP_010854982.1">
    <property type="nucleotide sequence ID" value="NZ_AQHR01000085.1"/>
</dbReference>
<dbReference type="GO" id="GO:0050112">
    <property type="term" value="F:inositol 2-dehydrogenase (NAD+) activity"/>
    <property type="evidence" value="ECO:0007669"/>
    <property type="project" value="UniProtKB-EC"/>
</dbReference>
<dbReference type="Gene3D" id="3.30.360.10">
    <property type="entry name" value="Dihydrodipicolinate Reductase, domain 2"/>
    <property type="match status" value="1"/>
</dbReference>
<dbReference type="PANTHER" id="PTHR43818">
    <property type="entry name" value="BCDNA.GH03377"/>
    <property type="match status" value="1"/>
</dbReference>
<dbReference type="SUPFAM" id="SSF55347">
    <property type="entry name" value="Glyceraldehyde-3-phosphate dehydrogenase-like, C-terminal domain"/>
    <property type="match status" value="1"/>
</dbReference>
<protein>
    <submittedName>
        <fullName evidence="3">Myo-inositol 2-dehydrogenase</fullName>
        <ecNumber evidence="3">1.1.1.18</ecNumber>
    </submittedName>
</protein>
<proteinExistence type="predicted"/>
<dbReference type="OrthoDB" id="9763611at2"/>
<dbReference type="GO" id="GO:0000166">
    <property type="term" value="F:nucleotide binding"/>
    <property type="evidence" value="ECO:0007669"/>
    <property type="project" value="InterPro"/>
</dbReference>
<dbReference type="PANTHER" id="PTHR43818:SF5">
    <property type="entry name" value="OXIDOREDUCTASE FAMILY PROTEIN"/>
    <property type="match status" value="1"/>
</dbReference>
<evidence type="ECO:0000313" key="3">
    <source>
        <dbReference type="EMBL" id="EON76398.1"/>
    </source>
</evidence>
<sequence length="453" mass="50627">MKKHNQTRRIFLKKAAMTTAGISALGTVGFSAKSYGRIIGANERINVAIAGLGRRLGAFYQPIGLKTSNVNLVYLCDVMESQRTKALQNFQKVIDYKPKLENSILKVIEDKEVDALINATPDHWHAPGTWLALEAGKHVYVEKPCSHNPYEGELLVAYQKRYNKVVQMGNQQRSAPESIEIINEIHNGVIGNVYKATAFYNSARGEVPLPQKASPPQGLDWDLFQGPAPRREYTHDTWDYNWHWYGWDYGTAESGNNATHELDVARWALKVDFPSKVIVDAGKYHWPNDGWTMYDTMDAVFKFDGNRTIQWDGKSRNGYNTFGPTGRGTIIYGSDGTVFVDRSGYKLYDRAGKLVKENASGSDEGGTQLGGGGGMSTRHVVNFFEAIRGKEAQRAPIDEGAKSVLLCHLANIASRTGEVLDVDSKNGRIKNSKKAMALWKREYEKGWEPKLKV</sequence>